<protein>
    <submittedName>
        <fullName evidence="1">Uncharacterized protein</fullName>
    </submittedName>
</protein>
<dbReference type="Proteomes" id="UP000004105">
    <property type="component" value="Unassembled WGS sequence"/>
</dbReference>
<proteinExistence type="predicted"/>
<name>F2B9T1_9NEIS</name>
<sequence length="41" mass="4792">MVNLFSDGLMMLPPSCHALQNREEEKLFKCCVVKKSQLFEF</sequence>
<comment type="caution">
    <text evidence="1">The sequence shown here is derived from an EMBL/GenBank/DDBJ whole genome shotgun (WGS) entry which is preliminary data.</text>
</comment>
<evidence type="ECO:0000313" key="1">
    <source>
        <dbReference type="EMBL" id="EGF11848.1"/>
    </source>
</evidence>
<evidence type="ECO:0000313" key="2">
    <source>
        <dbReference type="Proteomes" id="UP000004105"/>
    </source>
</evidence>
<dbReference type="HOGENOM" id="CLU_3273159_0_0_4"/>
<dbReference type="AlphaFoldDB" id="F2B9T1"/>
<accession>F2B9T1</accession>
<keyword evidence="2" id="KW-1185">Reference proteome</keyword>
<reference evidence="1 2" key="1">
    <citation type="submission" date="2011-02" db="EMBL/GenBank/DDBJ databases">
        <authorList>
            <person name="Muzny D."/>
            <person name="Qin X."/>
            <person name="Deng J."/>
            <person name="Jiang H."/>
            <person name="Liu Y."/>
            <person name="Qu J."/>
            <person name="Song X.-Z."/>
            <person name="Zhang L."/>
            <person name="Thornton R."/>
            <person name="Coyle M."/>
            <person name="Francisco L."/>
            <person name="Jackson L."/>
            <person name="Javaid M."/>
            <person name="Korchina V."/>
            <person name="Kovar C."/>
            <person name="Mata R."/>
            <person name="Mathew T."/>
            <person name="Ngo R."/>
            <person name="Nguyen L."/>
            <person name="Nguyen N."/>
            <person name="Okwuonu G."/>
            <person name="Ongeri F."/>
            <person name="Pham C."/>
            <person name="Simmons D."/>
            <person name="Wilczek-Boney K."/>
            <person name="Hale W."/>
            <person name="Jakkamsetti A."/>
            <person name="Pham P."/>
            <person name="Ruth R."/>
            <person name="San Lucas F."/>
            <person name="Warren J."/>
            <person name="Zhang J."/>
            <person name="Zhao Z."/>
            <person name="Zhou C."/>
            <person name="Zhu D."/>
            <person name="Lee S."/>
            <person name="Bess C."/>
            <person name="Blankenburg K."/>
            <person name="Forbes L."/>
            <person name="Fu Q."/>
            <person name="Gubbala S."/>
            <person name="Hirani K."/>
            <person name="Jayaseelan J.C."/>
            <person name="Lara F."/>
            <person name="Munidasa M."/>
            <person name="Palculict T."/>
            <person name="Patil S."/>
            <person name="Pu L.-L."/>
            <person name="Saada N."/>
            <person name="Tang L."/>
            <person name="Weissenberger G."/>
            <person name="Zhu Y."/>
            <person name="Hemphill L."/>
            <person name="Shang Y."/>
            <person name="Youmans B."/>
            <person name="Ayvaz T."/>
            <person name="Ross M."/>
            <person name="Santibanez J."/>
            <person name="Aqrawi P."/>
            <person name="Gross S."/>
            <person name="Joshi V."/>
            <person name="Fowler G."/>
            <person name="Nazareth L."/>
            <person name="Reid J."/>
            <person name="Worley K."/>
            <person name="Petrosino J."/>
            <person name="Highlander S."/>
            <person name="Gibbs R."/>
        </authorList>
    </citation>
    <scope>NUCLEOTIDE SEQUENCE [LARGE SCALE GENOMIC DNA]</scope>
    <source>
        <strain evidence="1 2">ATCC BAA-1200</strain>
    </source>
</reference>
<gene>
    <name evidence="1" type="ORF">HMPREF9123_0485</name>
</gene>
<organism evidence="1 2">
    <name type="scientific">Neisseria bacilliformis ATCC BAA-1200</name>
    <dbReference type="NCBI Taxonomy" id="888742"/>
    <lineage>
        <taxon>Bacteria</taxon>
        <taxon>Pseudomonadati</taxon>
        <taxon>Pseudomonadota</taxon>
        <taxon>Betaproteobacteria</taxon>
        <taxon>Neisseriales</taxon>
        <taxon>Neisseriaceae</taxon>
        <taxon>Neisseria</taxon>
    </lineage>
</organism>
<dbReference type="EMBL" id="AFAY01000007">
    <property type="protein sequence ID" value="EGF11848.1"/>
    <property type="molecule type" value="Genomic_DNA"/>
</dbReference>